<proteinExistence type="predicted"/>
<reference evidence="1 2" key="1">
    <citation type="submission" date="2019-02" db="EMBL/GenBank/DDBJ databases">
        <title>Arundinibacter roseus gen. nov., sp. nov., a new member of the family Cytophagaceae.</title>
        <authorList>
            <person name="Szuroczki S."/>
            <person name="Khayer B."/>
            <person name="Sproer C."/>
            <person name="Toumi M."/>
            <person name="Szabo A."/>
            <person name="Felfoldi T."/>
            <person name="Schumann P."/>
            <person name="Toth E."/>
        </authorList>
    </citation>
    <scope>NUCLEOTIDE SEQUENCE [LARGE SCALE GENOMIC DNA]</scope>
    <source>
        <strain evidence="1 2">DMA-k-7a</strain>
    </source>
</reference>
<dbReference type="SUPFAM" id="SSF75011">
    <property type="entry name" value="3-carboxy-cis,cis-mucoante lactonizing enzyme"/>
    <property type="match status" value="1"/>
</dbReference>
<dbReference type="InterPro" id="IPR019405">
    <property type="entry name" value="Lactonase_7-beta_prop"/>
</dbReference>
<dbReference type="InterPro" id="IPR015943">
    <property type="entry name" value="WD40/YVTN_repeat-like_dom_sf"/>
</dbReference>
<keyword evidence="2" id="KW-1185">Reference proteome</keyword>
<evidence type="ECO:0000313" key="1">
    <source>
        <dbReference type="EMBL" id="TDB64523.1"/>
    </source>
</evidence>
<gene>
    <name evidence="1" type="ORF">EZE20_12670</name>
</gene>
<protein>
    <submittedName>
        <fullName evidence="1">WD40 repeat domain-containing protein</fullName>
    </submittedName>
</protein>
<dbReference type="Gene3D" id="2.130.10.10">
    <property type="entry name" value="YVTN repeat-like/Quinoprotein amine dehydrogenase"/>
    <property type="match status" value="2"/>
</dbReference>
<dbReference type="PANTHER" id="PTHR47197:SF3">
    <property type="entry name" value="DIHYDRO-HEME D1 DEHYDROGENASE"/>
    <property type="match status" value="1"/>
</dbReference>
<dbReference type="OrthoDB" id="916694at2"/>
<dbReference type="EMBL" id="SMJU01000007">
    <property type="protein sequence ID" value="TDB64523.1"/>
    <property type="molecule type" value="Genomic_DNA"/>
</dbReference>
<comment type="caution">
    <text evidence="1">The sequence shown here is derived from an EMBL/GenBank/DDBJ whole genome shotgun (WGS) entry which is preliminary data.</text>
</comment>
<dbReference type="AlphaFoldDB" id="A0A4R4KAA7"/>
<dbReference type="Pfam" id="PF10282">
    <property type="entry name" value="Lactonase"/>
    <property type="match status" value="1"/>
</dbReference>
<name>A0A4R4KAA7_9BACT</name>
<evidence type="ECO:0000313" key="2">
    <source>
        <dbReference type="Proteomes" id="UP000295706"/>
    </source>
</evidence>
<dbReference type="InterPro" id="IPR051200">
    <property type="entry name" value="Host-pathogen_enzymatic-act"/>
</dbReference>
<accession>A0A4R4KAA7</accession>
<dbReference type="Proteomes" id="UP000295706">
    <property type="component" value="Unassembled WGS sequence"/>
</dbReference>
<dbReference type="RefSeq" id="WP_132118152.1">
    <property type="nucleotide sequence ID" value="NZ_SMJU01000007.1"/>
</dbReference>
<organism evidence="1 2">
    <name type="scientific">Arundinibacter roseus</name>
    <dbReference type="NCBI Taxonomy" id="2070510"/>
    <lineage>
        <taxon>Bacteria</taxon>
        <taxon>Pseudomonadati</taxon>
        <taxon>Bacteroidota</taxon>
        <taxon>Cytophagia</taxon>
        <taxon>Cytophagales</taxon>
        <taxon>Spirosomataceae</taxon>
        <taxon>Arundinibacter</taxon>
    </lineage>
</organism>
<dbReference type="PANTHER" id="PTHR47197">
    <property type="entry name" value="PROTEIN NIRF"/>
    <property type="match status" value="1"/>
</dbReference>
<sequence>MKKLVMFAGLAVMGVLPEVAHSQVTFNARGLVAISDADMAASALVDGKLLRDNSVKDKLTSVKFPIARGASIGEIVVPNSTLTNSKSMAVPKTGGLAYVLDTRSSPAETVKEFSDVMKEFPDGQRLYVIDIVNFANPKVKFQFPVGKNPTAIDVYKNELMIATSVPGKELVFYEVDDSGKPTRALYLPSTLDSTNRIIDLTWHPTGNYLAVTLEATKELALFKIIRDGGKLKNIEMVGKPFKVGESPTSGSFSEDGKYYFVVDTKGSLGKATANGDIHVVEFSLEGAAEHKVNSTTPVGLNPGAFAISPDGKMMVTVNAGKSANPWGQDGAGTGSTLSLFKLAADGVLTKVEDYPFSGILPQSVAFDKDGSNIAVAVYEYLNFGLRTGGIEFWSVAKGDAPTLKRQESKISVEGGCHTLRVVY</sequence>